<dbReference type="PROSITE" id="PS00455">
    <property type="entry name" value="AMP_BINDING"/>
    <property type="match status" value="1"/>
</dbReference>
<dbReference type="Pfam" id="PF00501">
    <property type="entry name" value="AMP-binding"/>
    <property type="match status" value="1"/>
</dbReference>
<keyword evidence="2 7" id="KW-0436">Ligase</keyword>
<dbReference type="InterPro" id="IPR042099">
    <property type="entry name" value="ANL_N_sf"/>
</dbReference>
<protein>
    <submittedName>
        <fullName evidence="7">Acetoacetate--CoA ligase</fullName>
    </submittedName>
</protein>
<keyword evidence="3" id="KW-0547">Nucleotide-binding</keyword>
<evidence type="ECO:0000313" key="8">
    <source>
        <dbReference type="Proteomes" id="UP001500298"/>
    </source>
</evidence>
<dbReference type="InterPro" id="IPR032387">
    <property type="entry name" value="ACAS_N"/>
</dbReference>
<reference evidence="8" key="1">
    <citation type="journal article" date="2019" name="Int. J. Syst. Evol. Microbiol.">
        <title>The Global Catalogue of Microorganisms (GCM) 10K type strain sequencing project: providing services to taxonomists for standard genome sequencing and annotation.</title>
        <authorList>
            <consortium name="The Broad Institute Genomics Platform"/>
            <consortium name="The Broad Institute Genome Sequencing Center for Infectious Disease"/>
            <person name="Wu L."/>
            <person name="Ma J."/>
        </authorList>
    </citation>
    <scope>NUCLEOTIDE SEQUENCE [LARGE SCALE GENOMIC DNA]</scope>
    <source>
        <strain evidence="8">JCM 18326</strain>
    </source>
</reference>
<dbReference type="EMBL" id="BAABJX010000043">
    <property type="protein sequence ID" value="GAA4841512.1"/>
    <property type="molecule type" value="Genomic_DNA"/>
</dbReference>
<dbReference type="InterPro" id="IPR045851">
    <property type="entry name" value="AMP-bd_C_sf"/>
</dbReference>
<dbReference type="Gene3D" id="3.40.50.12780">
    <property type="entry name" value="N-terminal domain of ligase-like"/>
    <property type="match status" value="1"/>
</dbReference>
<dbReference type="NCBIfam" id="TIGR01217">
    <property type="entry name" value="ac_ac_CoA_syn"/>
    <property type="match status" value="1"/>
</dbReference>
<keyword evidence="4" id="KW-0067">ATP-binding</keyword>
<evidence type="ECO:0000256" key="3">
    <source>
        <dbReference type="ARBA" id="ARBA00022741"/>
    </source>
</evidence>
<gene>
    <name evidence="7" type="ORF">GCM10023331_28120</name>
</gene>
<dbReference type="RefSeq" id="WP_345372857.1">
    <property type="nucleotide sequence ID" value="NZ_BAABJX010000043.1"/>
</dbReference>
<dbReference type="SUPFAM" id="SSF56801">
    <property type="entry name" value="Acetyl-CoA synthetase-like"/>
    <property type="match status" value="1"/>
</dbReference>
<accession>A0ABP9DDL8</accession>
<dbReference type="Proteomes" id="UP001500298">
    <property type="component" value="Unassembled WGS sequence"/>
</dbReference>
<name>A0ABP9DDL8_9BACT</name>
<dbReference type="GO" id="GO:0016874">
    <property type="term" value="F:ligase activity"/>
    <property type="evidence" value="ECO:0007669"/>
    <property type="project" value="UniProtKB-KW"/>
</dbReference>
<evidence type="ECO:0000313" key="7">
    <source>
        <dbReference type="EMBL" id="GAA4841512.1"/>
    </source>
</evidence>
<evidence type="ECO:0000256" key="2">
    <source>
        <dbReference type="ARBA" id="ARBA00022598"/>
    </source>
</evidence>
<evidence type="ECO:0000256" key="1">
    <source>
        <dbReference type="ARBA" id="ARBA00006432"/>
    </source>
</evidence>
<comment type="caution">
    <text evidence="7">The sequence shown here is derived from an EMBL/GenBank/DDBJ whole genome shotgun (WGS) entry which is preliminary data.</text>
</comment>
<dbReference type="NCBIfam" id="NF002937">
    <property type="entry name" value="PRK03584.1"/>
    <property type="match status" value="1"/>
</dbReference>
<dbReference type="InterPro" id="IPR020845">
    <property type="entry name" value="AMP-binding_CS"/>
</dbReference>
<dbReference type="PANTHER" id="PTHR42921">
    <property type="entry name" value="ACETOACETYL-COA SYNTHETASE"/>
    <property type="match status" value="1"/>
</dbReference>
<proteinExistence type="inferred from homology"/>
<dbReference type="InterPro" id="IPR005914">
    <property type="entry name" value="Acac_CoA_synth"/>
</dbReference>
<dbReference type="Gene3D" id="3.30.300.30">
    <property type="match status" value="1"/>
</dbReference>
<comment type="similarity">
    <text evidence="1">Belongs to the ATP-dependent AMP-binding enzyme family.</text>
</comment>
<dbReference type="PANTHER" id="PTHR42921:SF1">
    <property type="entry name" value="ACETOACETYL-COA SYNTHETASE"/>
    <property type="match status" value="1"/>
</dbReference>
<sequence>MNNTNQRLWEPSEAFKKNSHLYQFQQWLSTEKKMQFDDYQALWEWSTLHTADFWECIWQYFKVQSHTPYQQVLTGKEMPFFQWFEGATLNYAEHIFRKKNNERPALITLNESGHQETISWNTLEQKVLAFRTYLTQIGIKKGDCIAAYLPNTSDAIVAFLAVNSLGAIWSCCSPDFGANTVIERFKQIEPKLLIAANYYHYGGKKFQKAEDLASICEALPSLQEVILILEDQPLTQNINSKITYWEDVLSTPTKGPLTFTPVPFNHPIWILYSSGTTGKPKAITHSHGGVLLEHLKYIHLHNDVKEGENFFWFTTTGWMMWNFLQASLLAGATAILYDGSPGFPHLNILWELTAKLPIHHFGTSAPFLTTCMKKGVVPGEQYDLSSLRSIGSTGAPLPPDVFDWVYEKVSKDVWLASMSGGTDVCTAFVGSMPYAPVYKGKIQARALGCALKAYDEDGNEVMEELGEMVIEKPMPSMPIYFWNDPQMERYHESYFNTYAGIWRHGDWVELFEDGSLIIQGRSDATLNRQGIRIGTAEIYNIMDSIEGVQDSLVINYEKDGKDLMPLYIVLQEGYTLTEDLQIEIRQTLRREGSPRHVPDMIEVVPDIPYTLSGKKMEIPVKKLLLGKDVKLKKGTVRNPEALSYFEQQGKKVNISS</sequence>
<feature type="domain" description="AMP-dependent synthetase/ligase" evidence="5">
    <location>
        <begin position="98"/>
        <end position="474"/>
    </location>
</feature>
<keyword evidence="8" id="KW-1185">Reference proteome</keyword>
<dbReference type="InterPro" id="IPR000873">
    <property type="entry name" value="AMP-dep_synth/lig_dom"/>
</dbReference>
<evidence type="ECO:0000259" key="6">
    <source>
        <dbReference type="Pfam" id="PF16177"/>
    </source>
</evidence>
<evidence type="ECO:0000259" key="5">
    <source>
        <dbReference type="Pfam" id="PF00501"/>
    </source>
</evidence>
<organism evidence="7 8">
    <name type="scientific">Algivirga pacifica</name>
    <dbReference type="NCBI Taxonomy" id="1162670"/>
    <lineage>
        <taxon>Bacteria</taxon>
        <taxon>Pseudomonadati</taxon>
        <taxon>Bacteroidota</taxon>
        <taxon>Cytophagia</taxon>
        <taxon>Cytophagales</taxon>
        <taxon>Flammeovirgaceae</taxon>
        <taxon>Algivirga</taxon>
    </lineage>
</organism>
<feature type="domain" description="Acetyl-coenzyme A synthetase N-terminal" evidence="6">
    <location>
        <begin position="39"/>
        <end position="94"/>
    </location>
</feature>
<dbReference type="Pfam" id="PF16177">
    <property type="entry name" value="ACAS_N"/>
    <property type="match status" value="1"/>
</dbReference>
<evidence type="ECO:0000256" key="4">
    <source>
        <dbReference type="ARBA" id="ARBA00022840"/>
    </source>
</evidence>